<evidence type="ECO:0000256" key="2">
    <source>
        <dbReference type="ARBA" id="ARBA00007375"/>
    </source>
</evidence>
<evidence type="ECO:0000256" key="1">
    <source>
        <dbReference type="ARBA" id="ARBA00004141"/>
    </source>
</evidence>
<evidence type="ECO:0000256" key="6">
    <source>
        <dbReference type="SAM" id="Phobius"/>
    </source>
</evidence>
<comment type="subcellular location">
    <subcellularLocation>
        <location evidence="1">Membrane</location>
        <topology evidence="1">Multi-pass membrane protein</topology>
    </subcellularLocation>
</comment>
<comment type="caution">
    <text evidence="7">The sequence shown here is derived from an EMBL/GenBank/DDBJ whole genome shotgun (WGS) entry which is preliminary data.</text>
</comment>
<dbReference type="RefSeq" id="WP_307348345.1">
    <property type="nucleotide sequence ID" value="NZ_JAUSVS010000002.1"/>
</dbReference>
<protein>
    <submittedName>
        <fullName evidence="7">Membrane protein YhhN</fullName>
    </submittedName>
</protein>
<keyword evidence="8" id="KW-1185">Reference proteome</keyword>
<gene>
    <name evidence="7" type="ORF">QO010_001785</name>
</gene>
<evidence type="ECO:0000313" key="7">
    <source>
        <dbReference type="EMBL" id="MDQ0464014.1"/>
    </source>
</evidence>
<feature type="transmembrane region" description="Helical" evidence="6">
    <location>
        <begin position="185"/>
        <end position="208"/>
    </location>
</feature>
<evidence type="ECO:0000256" key="3">
    <source>
        <dbReference type="ARBA" id="ARBA00022692"/>
    </source>
</evidence>
<evidence type="ECO:0000313" key="8">
    <source>
        <dbReference type="Proteomes" id="UP001228905"/>
    </source>
</evidence>
<dbReference type="InterPro" id="IPR012506">
    <property type="entry name" value="TMEM86B-like"/>
</dbReference>
<feature type="transmembrane region" description="Helical" evidence="6">
    <location>
        <begin position="53"/>
        <end position="70"/>
    </location>
</feature>
<evidence type="ECO:0000256" key="5">
    <source>
        <dbReference type="ARBA" id="ARBA00023136"/>
    </source>
</evidence>
<feature type="transmembrane region" description="Helical" evidence="6">
    <location>
        <begin position="128"/>
        <end position="149"/>
    </location>
</feature>
<dbReference type="EMBL" id="JAUSVS010000002">
    <property type="protein sequence ID" value="MDQ0464014.1"/>
    <property type="molecule type" value="Genomic_DNA"/>
</dbReference>
<sequence length="217" mass="22818">MSGLVLALSVAAGLSYMAGWDWEISHKALLAWKGAGVGLLAVYAAMRARGPDGWLLAAVMACGALGDVLLDVGTTVGALAFLAGHLLAIVLYLRNRRRRLTLSQGLLAIVLVPATVTIAYLLPDDRAGPPLGALYALGLALMAACAWISRFPRLRTGLGALLFVVSDLLIFAREGPLHGQAWLGFGVWGLYYVGQLLIVLGVTQALTIRSPAATTRS</sequence>
<keyword evidence="3 6" id="KW-0812">Transmembrane</keyword>
<accession>A0ABU0IPX7</accession>
<feature type="transmembrane region" description="Helical" evidence="6">
    <location>
        <begin position="76"/>
        <end position="93"/>
    </location>
</feature>
<feature type="transmembrane region" description="Helical" evidence="6">
    <location>
        <begin position="156"/>
        <end position="173"/>
    </location>
</feature>
<dbReference type="Pfam" id="PF07947">
    <property type="entry name" value="YhhN"/>
    <property type="match status" value="1"/>
</dbReference>
<name>A0ABU0IPX7_9CAUL</name>
<organism evidence="7 8">
    <name type="scientific">Caulobacter ginsengisoli</name>
    <dbReference type="NCBI Taxonomy" id="400775"/>
    <lineage>
        <taxon>Bacteria</taxon>
        <taxon>Pseudomonadati</taxon>
        <taxon>Pseudomonadota</taxon>
        <taxon>Alphaproteobacteria</taxon>
        <taxon>Caulobacterales</taxon>
        <taxon>Caulobacteraceae</taxon>
        <taxon>Caulobacter</taxon>
    </lineage>
</organism>
<evidence type="ECO:0000256" key="4">
    <source>
        <dbReference type="ARBA" id="ARBA00022989"/>
    </source>
</evidence>
<keyword evidence="4 6" id="KW-1133">Transmembrane helix</keyword>
<keyword evidence="5 6" id="KW-0472">Membrane</keyword>
<proteinExistence type="inferred from homology"/>
<dbReference type="Proteomes" id="UP001228905">
    <property type="component" value="Unassembled WGS sequence"/>
</dbReference>
<reference evidence="7 8" key="1">
    <citation type="submission" date="2023-07" db="EMBL/GenBank/DDBJ databases">
        <title>Genomic Encyclopedia of Type Strains, Phase IV (KMG-IV): sequencing the most valuable type-strain genomes for metagenomic binning, comparative biology and taxonomic classification.</title>
        <authorList>
            <person name="Goeker M."/>
        </authorList>
    </citation>
    <scope>NUCLEOTIDE SEQUENCE [LARGE SCALE GENOMIC DNA]</scope>
    <source>
        <strain evidence="7 8">DSM 18695</strain>
    </source>
</reference>
<feature type="transmembrane region" description="Helical" evidence="6">
    <location>
        <begin position="105"/>
        <end position="122"/>
    </location>
</feature>
<feature type="transmembrane region" description="Helical" evidence="6">
    <location>
        <begin position="29"/>
        <end position="46"/>
    </location>
</feature>
<comment type="similarity">
    <text evidence="2">Belongs to the TMEM86 family.</text>
</comment>